<keyword evidence="3" id="KW-0597">Phosphoprotein</keyword>
<keyword evidence="6" id="KW-0548">Nucleotidyltransferase</keyword>
<dbReference type="SUPFAM" id="SSF52172">
    <property type="entry name" value="CheY-like"/>
    <property type="match status" value="1"/>
</dbReference>
<evidence type="ECO:0000313" key="7">
    <source>
        <dbReference type="Proteomes" id="UP001597158"/>
    </source>
</evidence>
<dbReference type="GO" id="GO:0052621">
    <property type="term" value="F:diguanylate cyclase activity"/>
    <property type="evidence" value="ECO:0007669"/>
    <property type="project" value="UniProtKB-EC"/>
</dbReference>
<dbReference type="CDD" id="cd01949">
    <property type="entry name" value="GGDEF"/>
    <property type="match status" value="1"/>
</dbReference>
<dbReference type="Proteomes" id="UP001597158">
    <property type="component" value="Unassembled WGS sequence"/>
</dbReference>
<evidence type="ECO:0000313" key="6">
    <source>
        <dbReference type="EMBL" id="MFD1265688.1"/>
    </source>
</evidence>
<evidence type="ECO:0000256" key="2">
    <source>
        <dbReference type="ARBA" id="ARBA00034247"/>
    </source>
</evidence>
<dbReference type="PANTHER" id="PTHR45138">
    <property type="entry name" value="REGULATORY COMPONENTS OF SENSORY TRANSDUCTION SYSTEM"/>
    <property type="match status" value="1"/>
</dbReference>
<dbReference type="Gene3D" id="3.40.50.2300">
    <property type="match status" value="1"/>
</dbReference>
<feature type="domain" description="GGDEF" evidence="5">
    <location>
        <begin position="164"/>
        <end position="300"/>
    </location>
</feature>
<dbReference type="SUPFAM" id="SSF55073">
    <property type="entry name" value="Nucleotide cyclase"/>
    <property type="match status" value="1"/>
</dbReference>
<feature type="modified residue" description="4-aspartylphosphate" evidence="3">
    <location>
        <position position="54"/>
    </location>
</feature>
<dbReference type="InterPro" id="IPR043128">
    <property type="entry name" value="Rev_trsase/Diguanyl_cyclase"/>
</dbReference>
<accession>A0ABW3WIG9</accession>
<evidence type="ECO:0000259" key="5">
    <source>
        <dbReference type="PROSITE" id="PS50887"/>
    </source>
</evidence>
<keyword evidence="6" id="KW-0808">Transferase</keyword>
<dbReference type="Gene3D" id="3.30.70.270">
    <property type="match status" value="1"/>
</dbReference>
<dbReference type="InterPro" id="IPR011006">
    <property type="entry name" value="CheY-like_superfamily"/>
</dbReference>
<organism evidence="6 7">
    <name type="scientific">Thauera mechernichensis</name>
    <dbReference type="NCBI Taxonomy" id="82788"/>
    <lineage>
        <taxon>Bacteria</taxon>
        <taxon>Pseudomonadati</taxon>
        <taxon>Pseudomonadota</taxon>
        <taxon>Betaproteobacteria</taxon>
        <taxon>Rhodocyclales</taxon>
        <taxon>Zoogloeaceae</taxon>
        <taxon>Thauera</taxon>
    </lineage>
</organism>
<dbReference type="CDD" id="cd19920">
    <property type="entry name" value="REC_PA4781-like"/>
    <property type="match status" value="1"/>
</dbReference>
<evidence type="ECO:0000256" key="1">
    <source>
        <dbReference type="ARBA" id="ARBA00012528"/>
    </source>
</evidence>
<dbReference type="EMBL" id="JBHTMC010000036">
    <property type="protein sequence ID" value="MFD1265688.1"/>
    <property type="molecule type" value="Genomic_DNA"/>
</dbReference>
<comment type="caution">
    <text evidence="6">The sequence shown here is derived from an EMBL/GenBank/DDBJ whole genome shotgun (WGS) entry which is preliminary data.</text>
</comment>
<dbReference type="NCBIfam" id="TIGR00254">
    <property type="entry name" value="GGDEF"/>
    <property type="match status" value="1"/>
</dbReference>
<dbReference type="PANTHER" id="PTHR45138:SF9">
    <property type="entry name" value="DIGUANYLATE CYCLASE DGCM-RELATED"/>
    <property type="match status" value="1"/>
</dbReference>
<dbReference type="RefSeq" id="WP_002945144.1">
    <property type="nucleotide sequence ID" value="NZ_JARQZE010000019.1"/>
</dbReference>
<protein>
    <recommendedName>
        <fullName evidence="1">diguanylate cyclase</fullName>
        <ecNumber evidence="1">2.7.7.65</ecNumber>
    </recommendedName>
</protein>
<dbReference type="InterPro" id="IPR001789">
    <property type="entry name" value="Sig_transdc_resp-reg_receiver"/>
</dbReference>
<dbReference type="PROSITE" id="PS50887">
    <property type="entry name" value="GGDEF"/>
    <property type="match status" value="1"/>
</dbReference>
<dbReference type="PROSITE" id="PS50110">
    <property type="entry name" value="RESPONSE_REGULATORY"/>
    <property type="match status" value="1"/>
</dbReference>
<dbReference type="InterPro" id="IPR050469">
    <property type="entry name" value="Diguanylate_Cyclase"/>
</dbReference>
<evidence type="ECO:0000259" key="4">
    <source>
        <dbReference type="PROSITE" id="PS50110"/>
    </source>
</evidence>
<dbReference type="SMART" id="SM00267">
    <property type="entry name" value="GGDEF"/>
    <property type="match status" value="1"/>
</dbReference>
<sequence>MTTEFTVLIVDDEKHNRNLLTELLGEDYRLILAKNGEQALERARAHLPDLILLDVLMPGMDGYAVLRQLKHDDATRDIPVIFITALDSTIDEEKGLELGAVDYIAKPFHPPIVRVRVRNHLQSVHQRRLLEQLAMLDSLTGIPNRRRFNEVFELEWRRCLRAQEPISLVVIDIDHFKRFNDDFGHTEGDEVLRRIALTLQRALRRPADFVCRYGGEEFVILLPGIAMEGAQALAESARCDVEAQHVPAPGGLQLPLTVSMGGATTLPGRIEPDHGLFAAADAALYEAKRAGRNRVVWSAPVVAGGAADRPTDADTA</sequence>
<gene>
    <name evidence="6" type="ORF">ACFQ4M_19100</name>
</gene>
<dbReference type="Pfam" id="PF00072">
    <property type="entry name" value="Response_reg"/>
    <property type="match status" value="1"/>
</dbReference>
<dbReference type="InterPro" id="IPR029787">
    <property type="entry name" value="Nucleotide_cyclase"/>
</dbReference>
<evidence type="ECO:0000256" key="3">
    <source>
        <dbReference type="PROSITE-ProRule" id="PRU00169"/>
    </source>
</evidence>
<reference evidence="7" key="1">
    <citation type="journal article" date="2019" name="Int. J. Syst. Evol. Microbiol.">
        <title>The Global Catalogue of Microorganisms (GCM) 10K type strain sequencing project: providing services to taxonomists for standard genome sequencing and annotation.</title>
        <authorList>
            <consortium name="The Broad Institute Genomics Platform"/>
            <consortium name="The Broad Institute Genome Sequencing Center for Infectious Disease"/>
            <person name="Wu L."/>
            <person name="Ma J."/>
        </authorList>
    </citation>
    <scope>NUCLEOTIDE SEQUENCE [LARGE SCALE GENOMIC DNA]</scope>
    <source>
        <strain evidence="7">CCUG 48884</strain>
    </source>
</reference>
<dbReference type="SMART" id="SM00448">
    <property type="entry name" value="REC"/>
    <property type="match status" value="1"/>
</dbReference>
<proteinExistence type="predicted"/>
<name>A0ABW3WIG9_9RHOO</name>
<dbReference type="Pfam" id="PF00990">
    <property type="entry name" value="GGDEF"/>
    <property type="match status" value="1"/>
</dbReference>
<dbReference type="EC" id="2.7.7.65" evidence="1"/>
<keyword evidence="7" id="KW-1185">Reference proteome</keyword>
<comment type="catalytic activity">
    <reaction evidence="2">
        <text>2 GTP = 3',3'-c-di-GMP + 2 diphosphate</text>
        <dbReference type="Rhea" id="RHEA:24898"/>
        <dbReference type="ChEBI" id="CHEBI:33019"/>
        <dbReference type="ChEBI" id="CHEBI:37565"/>
        <dbReference type="ChEBI" id="CHEBI:58805"/>
        <dbReference type="EC" id="2.7.7.65"/>
    </reaction>
</comment>
<feature type="domain" description="Response regulatory" evidence="4">
    <location>
        <begin position="6"/>
        <end position="121"/>
    </location>
</feature>
<dbReference type="InterPro" id="IPR000160">
    <property type="entry name" value="GGDEF_dom"/>
</dbReference>